<organism evidence="2 3">
    <name type="scientific">Muricoccus vinaceus</name>
    <dbReference type="NCBI Taxonomy" id="424704"/>
    <lineage>
        <taxon>Bacteria</taxon>
        <taxon>Pseudomonadati</taxon>
        <taxon>Pseudomonadota</taxon>
        <taxon>Alphaproteobacteria</taxon>
        <taxon>Acetobacterales</taxon>
        <taxon>Roseomonadaceae</taxon>
        <taxon>Muricoccus</taxon>
    </lineage>
</organism>
<comment type="caution">
    <text evidence="2">The sequence shown here is derived from an EMBL/GenBank/DDBJ whole genome shotgun (WGS) entry which is preliminary data.</text>
</comment>
<dbReference type="PANTHER" id="PTHR46637">
    <property type="entry name" value="TIS1421-TRANSPOSASE PROTEIN A"/>
    <property type="match status" value="1"/>
</dbReference>
<dbReference type="PANTHER" id="PTHR46637:SF1">
    <property type="entry name" value="BLL5188 PROTEIN"/>
    <property type="match status" value="1"/>
</dbReference>
<dbReference type="RefSeq" id="WP_377048737.1">
    <property type="nucleotide sequence ID" value="NZ_JBHLVZ010000002.1"/>
</dbReference>
<dbReference type="InterPro" id="IPR025161">
    <property type="entry name" value="IS402-like_dom"/>
</dbReference>
<evidence type="ECO:0000313" key="3">
    <source>
        <dbReference type="Proteomes" id="UP001589789"/>
    </source>
</evidence>
<dbReference type="InterPro" id="IPR052909">
    <property type="entry name" value="Transposase_6_like"/>
</dbReference>
<dbReference type="EMBL" id="JBHLVZ010000002">
    <property type="protein sequence ID" value="MFC0384663.1"/>
    <property type="molecule type" value="Genomic_DNA"/>
</dbReference>
<keyword evidence="3" id="KW-1185">Reference proteome</keyword>
<feature type="domain" description="Insertion element IS402-like" evidence="1">
    <location>
        <begin position="18"/>
        <end position="89"/>
    </location>
</feature>
<protein>
    <submittedName>
        <fullName evidence="2">Transposase</fullName>
    </submittedName>
</protein>
<sequence length="200" mass="22354">MPLPHAPRLTTPLPWSPLSDDAWLALLPHVLPRSPAGRRISDLRARMNAIFHTTAHHAPWRETPGGAGTPDTIARHYRRLTRAGLWERLLIALAEAPPKHPLRSIEHLIVRACRRAHRLLGLPFLLLIRRIGLRSALPAPPWLLPDPDLSEVCARSLPGALPSTRAGLAALRTRLRSLKYLLKAAAGRRRIPRSVRLAWP</sequence>
<gene>
    <name evidence="2" type="ORF">ACFFIC_03750</name>
</gene>
<proteinExistence type="predicted"/>
<dbReference type="Pfam" id="PF13340">
    <property type="entry name" value="DUF4096"/>
    <property type="match status" value="1"/>
</dbReference>
<accession>A0ABV6IM21</accession>
<name>A0ABV6IM21_9PROT</name>
<evidence type="ECO:0000259" key="1">
    <source>
        <dbReference type="Pfam" id="PF13340"/>
    </source>
</evidence>
<reference evidence="2 3" key="1">
    <citation type="submission" date="2024-09" db="EMBL/GenBank/DDBJ databases">
        <authorList>
            <person name="Sun Q."/>
            <person name="Mori K."/>
        </authorList>
    </citation>
    <scope>NUCLEOTIDE SEQUENCE [LARGE SCALE GENOMIC DNA]</scope>
    <source>
        <strain evidence="2 3">CCM 7468</strain>
    </source>
</reference>
<evidence type="ECO:0000313" key="2">
    <source>
        <dbReference type="EMBL" id="MFC0384663.1"/>
    </source>
</evidence>
<dbReference type="Proteomes" id="UP001589789">
    <property type="component" value="Unassembled WGS sequence"/>
</dbReference>